<evidence type="ECO:0000313" key="2">
    <source>
        <dbReference type="Proteomes" id="UP000664203"/>
    </source>
</evidence>
<evidence type="ECO:0000313" key="1">
    <source>
        <dbReference type="EMBL" id="CAF9929259.1"/>
    </source>
</evidence>
<reference evidence="1" key="1">
    <citation type="submission" date="2021-03" db="EMBL/GenBank/DDBJ databases">
        <authorList>
            <person name="Tagirdzhanova G."/>
        </authorList>
    </citation>
    <scope>NUCLEOTIDE SEQUENCE</scope>
</reference>
<accession>A0A8H3IW51</accession>
<sequence length="293" mass="34164">MSTHLDRSHFQRPTYHLKDEYLLDCFQEARGFESVKIVDTHGNTLHVELATLMMSPFTKLCEIVDRVSIYYDRALQKQNSGRLSEARCDYQDGHEFIYWLARSYDWLDFSDDSMHDEYLDELFFRLSTDIGFSCAFLFIKLGDLNRALPYIDGTLELQMKEEEEQVESRTETWFLYGLRDVMIGAGNGAAYCFLQTLWTQPGLLGADDAVDELKTRLRSCAGLTERIILHNIQHVLQPFRHQTPDNAVMSKDEYGILLQQCYARKKKLDSFCHRHHNDGSVCLAYMTRCKYSL</sequence>
<keyword evidence="2" id="KW-1185">Reference proteome</keyword>
<dbReference type="EMBL" id="CAJPDR010000265">
    <property type="protein sequence ID" value="CAF9929259.1"/>
    <property type="molecule type" value="Genomic_DNA"/>
</dbReference>
<proteinExistence type="predicted"/>
<dbReference type="AlphaFoldDB" id="A0A8H3IW51"/>
<organism evidence="1 2">
    <name type="scientific">Alectoria fallacina</name>
    <dbReference type="NCBI Taxonomy" id="1903189"/>
    <lineage>
        <taxon>Eukaryota</taxon>
        <taxon>Fungi</taxon>
        <taxon>Dikarya</taxon>
        <taxon>Ascomycota</taxon>
        <taxon>Pezizomycotina</taxon>
        <taxon>Lecanoromycetes</taxon>
        <taxon>OSLEUM clade</taxon>
        <taxon>Lecanoromycetidae</taxon>
        <taxon>Lecanorales</taxon>
        <taxon>Lecanorineae</taxon>
        <taxon>Parmeliaceae</taxon>
        <taxon>Alectoria</taxon>
    </lineage>
</organism>
<protein>
    <submittedName>
        <fullName evidence="1">Uncharacterized protein</fullName>
    </submittedName>
</protein>
<gene>
    <name evidence="1" type="ORF">ALECFALPRED_004283</name>
</gene>
<dbReference type="Proteomes" id="UP000664203">
    <property type="component" value="Unassembled WGS sequence"/>
</dbReference>
<comment type="caution">
    <text evidence="1">The sequence shown here is derived from an EMBL/GenBank/DDBJ whole genome shotgun (WGS) entry which is preliminary data.</text>
</comment>
<name>A0A8H3IW51_9LECA</name>